<dbReference type="Gene3D" id="1.10.443.10">
    <property type="entry name" value="Intergrase catalytic core"/>
    <property type="match status" value="1"/>
</dbReference>
<dbReference type="InterPro" id="IPR002104">
    <property type="entry name" value="Integrase_catalytic"/>
</dbReference>
<evidence type="ECO:0000259" key="5">
    <source>
        <dbReference type="PROSITE" id="PS51900"/>
    </source>
</evidence>
<evidence type="ECO:0000256" key="2">
    <source>
        <dbReference type="ARBA" id="ARBA00023125"/>
    </source>
</evidence>
<dbReference type="Gene3D" id="1.10.150.130">
    <property type="match status" value="1"/>
</dbReference>
<dbReference type="InterPro" id="IPR004107">
    <property type="entry name" value="Integrase_SAM-like_N"/>
</dbReference>
<dbReference type="GO" id="GO:0003677">
    <property type="term" value="F:DNA binding"/>
    <property type="evidence" value="ECO:0007669"/>
    <property type="project" value="UniProtKB-KW"/>
</dbReference>
<dbReference type="GO" id="GO:0006310">
    <property type="term" value="P:DNA recombination"/>
    <property type="evidence" value="ECO:0007669"/>
    <property type="project" value="UniProtKB-KW"/>
</dbReference>
<dbReference type="InterPro" id="IPR013762">
    <property type="entry name" value="Integrase-like_cat_sf"/>
</dbReference>
<keyword evidence="1" id="KW-0229">DNA integration</keyword>
<keyword evidence="3" id="KW-0233">DNA recombination</keyword>
<protein>
    <submittedName>
        <fullName evidence="6">Tyrosine recombinase XerC</fullName>
    </submittedName>
</protein>
<dbReference type="PANTHER" id="PTHR30349:SF81">
    <property type="entry name" value="TYROSINE RECOMBINASE XERC"/>
    <property type="match status" value="1"/>
</dbReference>
<gene>
    <name evidence="6" type="ORF">MNB_SV-6-1646</name>
</gene>
<reference evidence="6" key="1">
    <citation type="submission" date="2016-10" db="EMBL/GenBank/DDBJ databases">
        <authorList>
            <person name="de Groot N.N."/>
        </authorList>
    </citation>
    <scope>NUCLEOTIDE SEQUENCE</scope>
</reference>
<evidence type="ECO:0000313" key="6">
    <source>
        <dbReference type="EMBL" id="SFV56070.1"/>
    </source>
</evidence>
<dbReference type="InterPro" id="IPR044068">
    <property type="entry name" value="CB"/>
</dbReference>
<feature type="domain" description="Core-binding (CB)" evidence="5">
    <location>
        <begin position="5"/>
        <end position="86"/>
    </location>
</feature>
<dbReference type="GO" id="GO:0015074">
    <property type="term" value="P:DNA integration"/>
    <property type="evidence" value="ECO:0007669"/>
    <property type="project" value="UniProtKB-KW"/>
</dbReference>
<dbReference type="AlphaFoldDB" id="A0A1W1BR70"/>
<dbReference type="PROSITE" id="PS51900">
    <property type="entry name" value="CB"/>
    <property type="match status" value="1"/>
</dbReference>
<dbReference type="SUPFAM" id="SSF56349">
    <property type="entry name" value="DNA breaking-rejoining enzymes"/>
    <property type="match status" value="1"/>
</dbReference>
<dbReference type="InterPro" id="IPR050090">
    <property type="entry name" value="Tyrosine_recombinase_XerCD"/>
</dbReference>
<dbReference type="Pfam" id="PF02899">
    <property type="entry name" value="Phage_int_SAM_1"/>
    <property type="match status" value="1"/>
</dbReference>
<feature type="domain" description="Tyr recombinase" evidence="4">
    <location>
        <begin position="102"/>
        <end position="271"/>
    </location>
</feature>
<dbReference type="PANTHER" id="PTHR30349">
    <property type="entry name" value="PHAGE INTEGRASE-RELATED"/>
    <property type="match status" value="1"/>
</dbReference>
<evidence type="ECO:0000256" key="1">
    <source>
        <dbReference type="ARBA" id="ARBA00022908"/>
    </source>
</evidence>
<dbReference type="InterPro" id="IPR011010">
    <property type="entry name" value="DNA_brk_join_enz"/>
</dbReference>
<dbReference type="EMBL" id="FPHC01000039">
    <property type="protein sequence ID" value="SFV56070.1"/>
    <property type="molecule type" value="Genomic_DNA"/>
</dbReference>
<accession>A0A1W1BR70</accession>
<name>A0A1W1BR70_9ZZZZ</name>
<organism evidence="6">
    <name type="scientific">hydrothermal vent metagenome</name>
    <dbReference type="NCBI Taxonomy" id="652676"/>
    <lineage>
        <taxon>unclassified sequences</taxon>
        <taxon>metagenomes</taxon>
        <taxon>ecological metagenomes</taxon>
    </lineage>
</organism>
<evidence type="ECO:0000259" key="4">
    <source>
        <dbReference type="PROSITE" id="PS51898"/>
    </source>
</evidence>
<dbReference type="PROSITE" id="PS51898">
    <property type="entry name" value="TYR_RECOMBINASE"/>
    <property type="match status" value="1"/>
</dbReference>
<dbReference type="Pfam" id="PF00589">
    <property type="entry name" value="Phage_integrase"/>
    <property type="match status" value="1"/>
</dbReference>
<proteinExistence type="predicted"/>
<sequence>MIRSDFIDGLIDSFLSYISDIRGYSETSVLTYKIVLRETFKVSEFYEDGDRWVLDITLYRIEIASNNKKTIAKKLSAIHSFVSYLENQREMSIKLIADESVKVPQTLPKPIEERYILEVLNDSTIEERTIVLLLYGLGLRISELSSIKLELLKEEWLEVRGKGGKVRQLPMLPIIHRSIELYKKSYNPKIYLFEKRGVAMSDSQLRYILTKCFKSKGIKATPHQLRHSFATHLLNSGARISDVSELLGHTTMATTQIYTKLAESKKLKEYQESHPLMRS</sequence>
<dbReference type="InterPro" id="IPR010998">
    <property type="entry name" value="Integrase_recombinase_N"/>
</dbReference>
<keyword evidence="2" id="KW-0238">DNA-binding</keyword>
<evidence type="ECO:0000256" key="3">
    <source>
        <dbReference type="ARBA" id="ARBA00023172"/>
    </source>
</evidence>